<evidence type="ECO:0000313" key="2">
    <source>
        <dbReference type="Proteomes" id="UP001321766"/>
    </source>
</evidence>
<sequence>MTMVLNGTEVSTVLVDQGVKNEVTNVLDRIGDKRSEMVLDVRGERIPLPEQVSALIMTILEDLRKGTKVSIEETPERLSASSAAQMMGVSRPTFIKLAKANNLSPINVGSQKRYLTSEVLVLRKKERRKKLDAFQALRDELRQFEDFDS</sequence>
<name>A0ABM8BA15_9BIFI</name>
<proteinExistence type="predicted"/>
<evidence type="ECO:0000313" key="1">
    <source>
        <dbReference type="EMBL" id="BDR53755.1"/>
    </source>
</evidence>
<keyword evidence="2" id="KW-1185">Reference proteome</keyword>
<dbReference type="Proteomes" id="UP001321766">
    <property type="component" value="Chromosome"/>
</dbReference>
<gene>
    <name evidence="1" type="ORF">KIM372_16620</name>
</gene>
<accession>A0ABM8BA15</accession>
<evidence type="ECO:0008006" key="3">
    <source>
        <dbReference type="Google" id="ProtNLM"/>
    </source>
</evidence>
<organism evidence="1 2">
    <name type="scientific">Bombiscardovia nodaiensis</name>
    <dbReference type="NCBI Taxonomy" id="2932181"/>
    <lineage>
        <taxon>Bacteria</taxon>
        <taxon>Bacillati</taxon>
        <taxon>Actinomycetota</taxon>
        <taxon>Actinomycetes</taxon>
        <taxon>Bifidobacteriales</taxon>
        <taxon>Bifidobacteriaceae</taxon>
        <taxon>Bombiscardovia</taxon>
    </lineage>
</organism>
<dbReference type="EMBL" id="AP026798">
    <property type="protein sequence ID" value="BDR53755.1"/>
    <property type="molecule type" value="Genomic_DNA"/>
</dbReference>
<protein>
    <recommendedName>
        <fullName evidence="3">Helix-turn-helix domain-containing protein</fullName>
    </recommendedName>
</protein>
<reference evidence="1 2" key="1">
    <citation type="journal article" date="2023" name="Microbiol. Spectr.">
        <title>Symbiosis of Carpenter Bees with Uncharacterized Lactic Acid Bacteria Showing NAD Auxotrophy.</title>
        <authorList>
            <person name="Kawasaki S."/>
            <person name="Ozawa K."/>
            <person name="Mori T."/>
            <person name="Yamamoto A."/>
            <person name="Ito M."/>
            <person name="Ohkuma M."/>
            <person name="Sakamoto M."/>
            <person name="Matsutani M."/>
        </authorList>
    </citation>
    <scope>NUCLEOTIDE SEQUENCE [LARGE SCALE GENOMIC DNA]</scope>
    <source>
        <strain evidence="1 2">Kim37-2</strain>
    </source>
</reference>